<organism evidence="2 3">
    <name type="scientific">Lecanosticta acicola</name>
    <dbReference type="NCBI Taxonomy" id="111012"/>
    <lineage>
        <taxon>Eukaryota</taxon>
        <taxon>Fungi</taxon>
        <taxon>Dikarya</taxon>
        <taxon>Ascomycota</taxon>
        <taxon>Pezizomycotina</taxon>
        <taxon>Dothideomycetes</taxon>
        <taxon>Dothideomycetidae</taxon>
        <taxon>Mycosphaerellales</taxon>
        <taxon>Mycosphaerellaceae</taxon>
        <taxon>Lecanosticta</taxon>
    </lineage>
</organism>
<feature type="region of interest" description="Disordered" evidence="1">
    <location>
        <begin position="218"/>
        <end position="499"/>
    </location>
</feature>
<feature type="compositionally biased region" description="Polar residues" evidence="1">
    <location>
        <begin position="349"/>
        <end position="361"/>
    </location>
</feature>
<feature type="region of interest" description="Disordered" evidence="1">
    <location>
        <begin position="17"/>
        <end position="204"/>
    </location>
</feature>
<evidence type="ECO:0000256" key="1">
    <source>
        <dbReference type="SAM" id="MobiDB-lite"/>
    </source>
</evidence>
<evidence type="ECO:0000313" key="2">
    <source>
        <dbReference type="EMBL" id="CAK4004697.1"/>
    </source>
</evidence>
<feature type="compositionally biased region" description="Polar residues" evidence="1">
    <location>
        <begin position="374"/>
        <end position="411"/>
    </location>
</feature>
<feature type="region of interest" description="Disordered" evidence="1">
    <location>
        <begin position="537"/>
        <end position="684"/>
    </location>
</feature>
<feature type="compositionally biased region" description="Polar residues" evidence="1">
    <location>
        <begin position="475"/>
        <end position="499"/>
    </location>
</feature>
<gene>
    <name evidence="2" type="ORF">LECACI_7A004270</name>
</gene>
<accession>A0AAI8YYE7</accession>
<dbReference type="AlphaFoldDB" id="A0AAI8YYE7"/>
<feature type="compositionally biased region" description="Basic and acidic residues" evidence="1">
    <location>
        <begin position="127"/>
        <end position="136"/>
    </location>
</feature>
<feature type="compositionally biased region" description="Basic residues" evidence="1">
    <location>
        <begin position="63"/>
        <end position="74"/>
    </location>
</feature>
<protein>
    <submittedName>
        <fullName evidence="2">Uncharacterized protein</fullName>
    </submittedName>
</protein>
<feature type="compositionally biased region" description="Low complexity" evidence="1">
    <location>
        <begin position="289"/>
        <end position="302"/>
    </location>
</feature>
<feature type="compositionally biased region" description="Basic and acidic residues" evidence="1">
    <location>
        <begin position="144"/>
        <end position="157"/>
    </location>
</feature>
<evidence type="ECO:0000313" key="3">
    <source>
        <dbReference type="Proteomes" id="UP001296104"/>
    </source>
</evidence>
<feature type="compositionally biased region" description="Polar residues" evidence="1">
    <location>
        <begin position="604"/>
        <end position="619"/>
    </location>
</feature>
<feature type="compositionally biased region" description="Basic and acidic residues" evidence="1">
    <location>
        <begin position="190"/>
        <end position="204"/>
    </location>
</feature>
<keyword evidence="3" id="KW-1185">Reference proteome</keyword>
<reference evidence="2" key="1">
    <citation type="submission" date="2023-11" db="EMBL/GenBank/DDBJ databases">
        <authorList>
            <person name="Alioto T."/>
            <person name="Alioto T."/>
            <person name="Gomez Garrido J."/>
        </authorList>
    </citation>
    <scope>NUCLEOTIDE SEQUENCE</scope>
</reference>
<feature type="compositionally biased region" description="Polar residues" evidence="1">
    <location>
        <begin position="419"/>
        <end position="428"/>
    </location>
</feature>
<dbReference type="Proteomes" id="UP001296104">
    <property type="component" value="Unassembled WGS sequence"/>
</dbReference>
<sequence length="790" mass="86324">MRGGLTVQYGDIVISPQRPTTLGRGLFRDAPQPPIGSEVVGKRPEKTVLDYALHSTGNGTLAQKRKQPSKRPPKSRPQLEGDATAAAQTDKAPKKSPAQGTGKHCSRGPLDHPPPPRKASEVAPTVDDDRVHEVDHPWLPSFADQERKEMQEKEKAMYKPTQGEDVVEPSKLLLKRRQSEQGGTPRKRKTTDSKGRAIDRLDPRDRAKLLELLAEANAAEAAKSGQPSFPRRQKVRKEPTNGTTKANDRTPAEPVKTISVPASSGEHGGGGTSPSSAVPSSGYVKGPVTTSPTAAPAGSSPAHQAAAMPSVVQRSAPDPTTRHAISSQTAGTKRRRSSEDEGPDDRATKQNMTARASQTGYPQPVPQQPEPNRAQKQPRMNSANANPVYTPASEQYNTQSGSSMISSMGTHTNDHNYGRGSNASTTPQVRHAPPAQMGGRINDHYSGPVNDPSSTPQVRYAPQAQMMPPQPPQQHASRQYPNGTPNTPARSPALTQESGNYAETLQRYESRYHGMFMQQQMIGPLPQQRLMTTFDGNRGPSQTTQQVAQVPQRPEMTASPLPQRPMSSLNGNQMPSQTSKLYVQTPQRPEVVGPFPQQRPLSPCNENRAPSQTPQQYTLAPQRPEVVGPSPQQRPISSFNGNRASSQTPQQYTLAPQRPGPMQPNQQQRPPPQPMPMQRSVSNQSVPQIQGYLYPPGYEVPNTQQPTPYSPAMQRNQQWESNVNHMTMPTPRPAMQQQQQQAPPYQPPQCTTADDPMGLLLQHSQSCDCGCERCGMARARLFQMAVEGRF</sequence>
<comment type="caution">
    <text evidence="2">The sequence shown here is derived from an EMBL/GenBank/DDBJ whole genome shotgun (WGS) entry which is preliminary data.</text>
</comment>
<feature type="compositionally biased region" description="Polar residues" evidence="1">
    <location>
        <begin position="630"/>
        <end position="654"/>
    </location>
</feature>
<name>A0AAI8YYE7_9PEZI</name>
<proteinExistence type="predicted"/>
<feature type="compositionally biased region" description="Polar residues" evidence="1">
    <location>
        <begin position="537"/>
        <end position="549"/>
    </location>
</feature>
<dbReference type="EMBL" id="CAVMBE010000022">
    <property type="protein sequence ID" value="CAK4004697.1"/>
    <property type="molecule type" value="Genomic_DNA"/>
</dbReference>
<feature type="compositionally biased region" description="Polar residues" evidence="1">
    <location>
        <begin position="565"/>
        <end position="587"/>
    </location>
</feature>